<keyword evidence="1" id="KW-0812">Transmembrane</keyword>
<reference evidence="2 3" key="1">
    <citation type="submission" date="2019-01" db="EMBL/GenBank/DDBJ databases">
        <authorList>
            <consortium name="Pathogen Informatics"/>
        </authorList>
    </citation>
    <scope>NUCLEOTIDE SEQUENCE [LARGE SCALE GENOMIC DNA]</scope>
    <source>
        <strain evidence="2 3">NCTC10142</strain>
        <plasmid evidence="3">13</plasmid>
    </source>
</reference>
<dbReference type="EMBL" id="LR214986">
    <property type="protein sequence ID" value="VEU64492.1"/>
    <property type="molecule type" value="Genomic_DNA"/>
</dbReference>
<gene>
    <name evidence="2" type="ORF">NCTC10142_00236</name>
</gene>
<feature type="transmembrane region" description="Helical" evidence="1">
    <location>
        <begin position="6"/>
        <end position="25"/>
    </location>
</feature>
<keyword evidence="1" id="KW-1133">Transmembrane helix</keyword>
<feature type="transmembrane region" description="Helical" evidence="1">
    <location>
        <begin position="57"/>
        <end position="80"/>
    </location>
</feature>
<dbReference type="AlphaFoldDB" id="A0A449AHS2"/>
<dbReference type="Gene3D" id="2.40.50.140">
    <property type="entry name" value="Nucleic acid-binding proteins"/>
    <property type="match status" value="1"/>
</dbReference>
<keyword evidence="1" id="KW-0472">Membrane</keyword>
<keyword evidence="2" id="KW-0614">Plasmid</keyword>
<sequence length="165" mass="18845">MELSQIIQILLIIIWSMIFISFIIVEIQTTGIWAALTSVSTIPSLIISIVAPNIVLYIVLQFIIFIVLWFTLYFSVYKLLKNKLVNKKYAKTDFNGLDYDAEYVLTKDTYEELNNNGEYGEIIIGDKKYRTLSKVGEGIINKGEKIKILEVKGNVLLVKKGNKCQ</sequence>
<organism evidence="2 3">
    <name type="scientific">Mycoplasmopsis cynos</name>
    <dbReference type="NCBI Taxonomy" id="171284"/>
    <lineage>
        <taxon>Bacteria</taxon>
        <taxon>Bacillati</taxon>
        <taxon>Mycoplasmatota</taxon>
        <taxon>Mycoplasmoidales</taxon>
        <taxon>Metamycoplasmataceae</taxon>
        <taxon>Mycoplasmopsis</taxon>
    </lineage>
</organism>
<dbReference type="InterPro" id="IPR012340">
    <property type="entry name" value="NA-bd_OB-fold"/>
</dbReference>
<accession>A0A449AHS2</accession>
<geneLocation type="plasmid" evidence="2 3">
    <name>13</name>
</geneLocation>
<evidence type="ECO:0000313" key="2">
    <source>
        <dbReference type="EMBL" id="VEU64492.1"/>
    </source>
</evidence>
<evidence type="ECO:0000313" key="3">
    <source>
        <dbReference type="Proteomes" id="UP000289506"/>
    </source>
</evidence>
<dbReference type="Proteomes" id="UP000289506">
    <property type="component" value="Plasmid 13"/>
</dbReference>
<protein>
    <submittedName>
        <fullName evidence="2">Uncharacterized protein</fullName>
    </submittedName>
</protein>
<proteinExistence type="predicted"/>
<feature type="transmembrane region" description="Helical" evidence="1">
    <location>
        <begin position="32"/>
        <end position="51"/>
    </location>
</feature>
<evidence type="ECO:0000256" key="1">
    <source>
        <dbReference type="SAM" id="Phobius"/>
    </source>
</evidence>
<name>A0A449AHS2_9BACT</name>